<feature type="binding site" evidence="6">
    <location>
        <begin position="132"/>
        <end position="137"/>
    </location>
    <ligand>
        <name>S-adenosyl-L-methionine</name>
        <dbReference type="ChEBI" id="CHEBI:59789"/>
    </ligand>
</feature>
<evidence type="ECO:0000256" key="6">
    <source>
        <dbReference type="HAMAP-Rule" id="MF_00658"/>
    </source>
</evidence>
<dbReference type="EMBL" id="FMYM01000009">
    <property type="protein sequence ID" value="SDC47696.1"/>
    <property type="molecule type" value="Genomic_DNA"/>
</dbReference>
<dbReference type="InterPro" id="IPR003742">
    <property type="entry name" value="RlmH-like"/>
</dbReference>
<dbReference type="InterPro" id="IPR029026">
    <property type="entry name" value="tRNA_m1G_MTases_N"/>
</dbReference>
<keyword evidence="4 6" id="KW-0949">S-adenosyl-L-methionine</keyword>
<dbReference type="HAMAP" id="MF_00658">
    <property type="entry name" value="23SrRNA_methyltr_H"/>
    <property type="match status" value="1"/>
</dbReference>
<keyword evidence="6" id="KW-0963">Cytoplasm</keyword>
<dbReference type="GO" id="GO:0005737">
    <property type="term" value="C:cytoplasm"/>
    <property type="evidence" value="ECO:0007669"/>
    <property type="project" value="UniProtKB-SubCell"/>
</dbReference>
<evidence type="ECO:0000256" key="3">
    <source>
        <dbReference type="ARBA" id="ARBA00022679"/>
    </source>
</evidence>
<protein>
    <recommendedName>
        <fullName evidence="6">Ribosomal RNA large subunit methyltransferase H</fullName>
        <ecNumber evidence="6">2.1.1.177</ecNumber>
    </recommendedName>
    <alternativeName>
        <fullName evidence="6">23S rRNA (pseudouridine1915-N3)-methyltransferase</fullName>
    </alternativeName>
    <alternativeName>
        <fullName evidence="6">23S rRNA m3Psi1915 methyltransferase</fullName>
    </alternativeName>
    <alternativeName>
        <fullName evidence="6">rRNA (pseudouridine-N3-)-methyltransferase RlmH</fullName>
    </alternativeName>
</protein>
<comment type="function">
    <text evidence="6">Specifically methylates the pseudouridine at position 1915 (m3Psi1915) in 23S rRNA.</text>
</comment>
<dbReference type="PANTHER" id="PTHR33603">
    <property type="entry name" value="METHYLTRANSFERASE"/>
    <property type="match status" value="1"/>
</dbReference>
<keyword evidence="3 6" id="KW-0808">Transferase</keyword>
<reference evidence="8" key="1">
    <citation type="submission" date="2016-09" db="EMBL/GenBank/DDBJ databases">
        <authorList>
            <person name="Varghese N."/>
            <person name="Submissions S."/>
        </authorList>
    </citation>
    <scope>NUCLEOTIDE SEQUENCE [LARGE SCALE GENOMIC DNA]</scope>
    <source>
        <strain evidence="8">25nlg</strain>
    </source>
</reference>
<evidence type="ECO:0000256" key="5">
    <source>
        <dbReference type="ARBA" id="ARBA00038303"/>
    </source>
</evidence>
<dbReference type="SUPFAM" id="SSF75217">
    <property type="entry name" value="alpha/beta knot"/>
    <property type="match status" value="1"/>
</dbReference>
<gene>
    <name evidence="6" type="primary">rlmH</name>
    <name evidence="7" type="ORF">SAMN05421737_10928</name>
</gene>
<keyword evidence="1 6" id="KW-0698">rRNA processing</keyword>
<keyword evidence="8" id="KW-1185">Reference proteome</keyword>
<dbReference type="STRING" id="1464122.SAMN05421737_10928"/>
<sequence>MSCQQVDITVLAVGKLKDKYLRVGIEEYKKRLGAYAKIREMEVSDEKAPEHLSQAEMVQVKEKEGVRLLANIAPDAYVIALAIEGKMKTSEQLAENMSKLALHGKSKMVFLIGGSLGLSDACLQRADEQLSFSKLTFPHQLMRLMLLEQVYRSFRIMRGEPYHK</sequence>
<dbReference type="NCBIfam" id="NF000985">
    <property type="entry name" value="PRK00103.1-3"/>
    <property type="match status" value="1"/>
</dbReference>
<evidence type="ECO:0000256" key="2">
    <source>
        <dbReference type="ARBA" id="ARBA00022603"/>
    </source>
</evidence>
<dbReference type="Proteomes" id="UP000242662">
    <property type="component" value="Unassembled WGS sequence"/>
</dbReference>
<name>A0A1G6LYB5_9BACI</name>
<comment type="catalytic activity">
    <reaction evidence="6">
        <text>pseudouridine(1915) in 23S rRNA + S-adenosyl-L-methionine = N(3)-methylpseudouridine(1915) in 23S rRNA + S-adenosyl-L-homocysteine + H(+)</text>
        <dbReference type="Rhea" id="RHEA:42752"/>
        <dbReference type="Rhea" id="RHEA-COMP:10221"/>
        <dbReference type="Rhea" id="RHEA-COMP:10222"/>
        <dbReference type="ChEBI" id="CHEBI:15378"/>
        <dbReference type="ChEBI" id="CHEBI:57856"/>
        <dbReference type="ChEBI" id="CHEBI:59789"/>
        <dbReference type="ChEBI" id="CHEBI:65314"/>
        <dbReference type="ChEBI" id="CHEBI:74486"/>
        <dbReference type="EC" id="2.1.1.177"/>
    </reaction>
</comment>
<feature type="binding site" evidence="6">
    <location>
        <position position="81"/>
    </location>
    <ligand>
        <name>S-adenosyl-L-methionine</name>
        <dbReference type="ChEBI" id="CHEBI:59789"/>
    </ligand>
</feature>
<dbReference type="NCBIfam" id="TIGR00246">
    <property type="entry name" value="tRNA_RlmH_YbeA"/>
    <property type="match status" value="1"/>
</dbReference>
<comment type="similarity">
    <text evidence="5 6">Belongs to the RNA methyltransferase RlmH family.</text>
</comment>
<evidence type="ECO:0000313" key="7">
    <source>
        <dbReference type="EMBL" id="SDC47696.1"/>
    </source>
</evidence>
<comment type="subcellular location">
    <subcellularLocation>
        <location evidence="6">Cytoplasm</location>
    </subcellularLocation>
</comment>
<dbReference type="AlphaFoldDB" id="A0A1G6LYB5"/>
<dbReference type="GO" id="GO:0070038">
    <property type="term" value="F:rRNA (pseudouridine-N3-)-methyltransferase activity"/>
    <property type="evidence" value="ECO:0007669"/>
    <property type="project" value="UniProtKB-UniRule"/>
</dbReference>
<evidence type="ECO:0000256" key="4">
    <source>
        <dbReference type="ARBA" id="ARBA00022691"/>
    </source>
</evidence>
<feature type="binding site" evidence="6">
    <location>
        <position position="113"/>
    </location>
    <ligand>
        <name>S-adenosyl-L-methionine</name>
        <dbReference type="ChEBI" id="CHEBI:59789"/>
    </ligand>
</feature>
<proteinExistence type="inferred from homology"/>
<dbReference type="EC" id="2.1.1.177" evidence="6"/>
<evidence type="ECO:0000256" key="1">
    <source>
        <dbReference type="ARBA" id="ARBA00022552"/>
    </source>
</evidence>
<dbReference type="Pfam" id="PF02590">
    <property type="entry name" value="SPOUT_MTase"/>
    <property type="match status" value="1"/>
</dbReference>
<comment type="subunit">
    <text evidence="6">Homodimer.</text>
</comment>
<accession>A0A1G6LYB5</accession>
<dbReference type="Gene3D" id="3.40.1280.10">
    <property type="match status" value="1"/>
</dbReference>
<organism evidence="7 8">
    <name type="scientific">Shouchella lonarensis</name>
    <dbReference type="NCBI Taxonomy" id="1464122"/>
    <lineage>
        <taxon>Bacteria</taxon>
        <taxon>Bacillati</taxon>
        <taxon>Bacillota</taxon>
        <taxon>Bacilli</taxon>
        <taxon>Bacillales</taxon>
        <taxon>Bacillaceae</taxon>
        <taxon>Shouchella</taxon>
    </lineage>
</organism>
<dbReference type="PANTHER" id="PTHR33603:SF1">
    <property type="entry name" value="RIBOSOMAL RNA LARGE SUBUNIT METHYLTRANSFERASE H"/>
    <property type="match status" value="1"/>
</dbReference>
<evidence type="ECO:0000313" key="8">
    <source>
        <dbReference type="Proteomes" id="UP000242662"/>
    </source>
</evidence>
<keyword evidence="2 6" id="KW-0489">Methyltransferase</keyword>
<dbReference type="PIRSF" id="PIRSF004505">
    <property type="entry name" value="MT_bac"/>
    <property type="match status" value="1"/>
</dbReference>
<dbReference type="InterPro" id="IPR029028">
    <property type="entry name" value="Alpha/beta_knot_MTases"/>
</dbReference>
<dbReference type="CDD" id="cd18081">
    <property type="entry name" value="RlmH-like"/>
    <property type="match status" value="1"/>
</dbReference>